<evidence type="ECO:0000256" key="12">
    <source>
        <dbReference type="ARBA" id="ARBA00023136"/>
    </source>
</evidence>
<keyword evidence="4" id="KW-1003">Cell membrane</keyword>
<dbReference type="GO" id="GO:0008360">
    <property type="term" value="P:regulation of cell shape"/>
    <property type="evidence" value="ECO:0007669"/>
    <property type="project" value="UniProtKB-KW"/>
</dbReference>
<name>A0A1E5QKD5_9CYAN</name>
<evidence type="ECO:0000256" key="5">
    <source>
        <dbReference type="ARBA" id="ARBA00022519"/>
    </source>
</evidence>
<evidence type="ECO:0000256" key="3">
    <source>
        <dbReference type="ARBA" id="ARBA00007171"/>
    </source>
</evidence>
<keyword evidence="12 14" id="KW-0472">Membrane</keyword>
<evidence type="ECO:0000256" key="11">
    <source>
        <dbReference type="ARBA" id="ARBA00022989"/>
    </source>
</evidence>
<dbReference type="GO" id="GO:0009002">
    <property type="term" value="F:serine-type D-Ala-D-Ala carboxypeptidase activity"/>
    <property type="evidence" value="ECO:0007669"/>
    <property type="project" value="InterPro"/>
</dbReference>
<evidence type="ECO:0000313" key="17">
    <source>
        <dbReference type="EMBL" id="OEJ75156.1"/>
    </source>
</evidence>
<dbReference type="InterPro" id="IPR017790">
    <property type="entry name" value="Penicillin-binding_protein_2"/>
</dbReference>
<evidence type="ECO:0000256" key="2">
    <source>
        <dbReference type="ARBA" id="ARBA00004236"/>
    </source>
</evidence>
<dbReference type="InterPro" id="IPR036138">
    <property type="entry name" value="PBP_dimer_sf"/>
</dbReference>
<keyword evidence="10" id="KW-0573">Peptidoglycan synthesis</keyword>
<evidence type="ECO:0000256" key="9">
    <source>
        <dbReference type="ARBA" id="ARBA00022960"/>
    </source>
</evidence>
<evidence type="ECO:0000256" key="10">
    <source>
        <dbReference type="ARBA" id="ARBA00022984"/>
    </source>
</evidence>
<dbReference type="Gene3D" id="3.30.1390.30">
    <property type="entry name" value="Penicillin-binding protein 2a, domain 3"/>
    <property type="match status" value="1"/>
</dbReference>
<evidence type="ECO:0000256" key="6">
    <source>
        <dbReference type="ARBA" id="ARBA00022670"/>
    </source>
</evidence>
<keyword evidence="7 14" id="KW-0812">Transmembrane</keyword>
<evidence type="ECO:0000256" key="4">
    <source>
        <dbReference type="ARBA" id="ARBA00022475"/>
    </source>
</evidence>
<gene>
    <name evidence="17" type="ORF">BH720_10530</name>
</gene>
<dbReference type="OrthoDB" id="9766847at2"/>
<dbReference type="STRING" id="1781255.BH720_10530"/>
<keyword evidence="13" id="KW-0961">Cell wall biogenesis/degradation</keyword>
<keyword evidence="5" id="KW-0997">Cell inner membrane</keyword>
<dbReference type="Gene3D" id="3.90.1310.10">
    <property type="entry name" value="Penicillin-binding protein 2a (Domain 2)"/>
    <property type="match status" value="1"/>
</dbReference>
<dbReference type="GO" id="GO:0005886">
    <property type="term" value="C:plasma membrane"/>
    <property type="evidence" value="ECO:0007669"/>
    <property type="project" value="UniProtKB-SubCell"/>
</dbReference>
<feature type="transmembrane region" description="Helical" evidence="14">
    <location>
        <begin position="21"/>
        <end position="40"/>
    </location>
</feature>
<evidence type="ECO:0000259" key="15">
    <source>
        <dbReference type="Pfam" id="PF00905"/>
    </source>
</evidence>
<evidence type="ECO:0000256" key="7">
    <source>
        <dbReference type="ARBA" id="ARBA00022692"/>
    </source>
</evidence>
<dbReference type="EMBL" id="MJGC01000053">
    <property type="protein sequence ID" value="OEJ75156.1"/>
    <property type="molecule type" value="Genomic_DNA"/>
</dbReference>
<dbReference type="GO" id="GO:0006508">
    <property type="term" value="P:proteolysis"/>
    <property type="evidence" value="ECO:0007669"/>
    <property type="project" value="UniProtKB-KW"/>
</dbReference>
<evidence type="ECO:0000256" key="1">
    <source>
        <dbReference type="ARBA" id="ARBA00004167"/>
    </source>
</evidence>
<comment type="subcellular location">
    <subcellularLocation>
        <location evidence="2">Cell membrane</location>
    </subcellularLocation>
    <subcellularLocation>
        <location evidence="1">Membrane</location>
        <topology evidence="1">Single-pass membrane protein</topology>
    </subcellularLocation>
</comment>
<dbReference type="GO" id="GO:0071972">
    <property type="term" value="F:peptidoglycan L,D-transpeptidase activity"/>
    <property type="evidence" value="ECO:0007669"/>
    <property type="project" value="TreeGrafter"/>
</dbReference>
<evidence type="ECO:0000259" key="16">
    <source>
        <dbReference type="Pfam" id="PF03717"/>
    </source>
</evidence>
<dbReference type="GO" id="GO:0071555">
    <property type="term" value="P:cell wall organization"/>
    <property type="evidence" value="ECO:0007669"/>
    <property type="project" value="UniProtKB-KW"/>
</dbReference>
<dbReference type="Pfam" id="PF00905">
    <property type="entry name" value="Transpeptidase"/>
    <property type="match status" value="1"/>
</dbReference>
<dbReference type="PANTHER" id="PTHR30627">
    <property type="entry name" value="PEPTIDOGLYCAN D,D-TRANSPEPTIDASE"/>
    <property type="match status" value="1"/>
</dbReference>
<dbReference type="Pfam" id="PF03717">
    <property type="entry name" value="PBP_dimer"/>
    <property type="match status" value="1"/>
</dbReference>
<reference evidence="17" key="1">
    <citation type="submission" date="2016-09" db="EMBL/GenBank/DDBJ databases">
        <title>Draft genome of thermotolerant cyanobacterium Desertifilum sp. strain IPPAS B-1220.</title>
        <authorList>
            <person name="Sinetova M.A."/>
            <person name="Bolakhan K."/>
            <person name="Zayadan B.K."/>
            <person name="Mironov K.S."/>
            <person name="Ustinova V."/>
            <person name="Kupriyanova E.V."/>
            <person name="Sidorov R.A."/>
            <person name="Skrypnik A.N."/>
            <person name="Gogoleva N.E."/>
            <person name="Gogolev Y.V."/>
            <person name="Los D.A."/>
        </authorList>
    </citation>
    <scope>NUCLEOTIDE SEQUENCE [LARGE SCALE GENOMIC DNA]</scope>
    <source>
        <strain evidence="17">IPPAS B-1220</strain>
    </source>
</reference>
<organism evidence="17">
    <name type="scientific">Desertifilum tharense IPPAS B-1220</name>
    <dbReference type="NCBI Taxonomy" id="1781255"/>
    <lineage>
        <taxon>Bacteria</taxon>
        <taxon>Bacillati</taxon>
        <taxon>Cyanobacteriota</taxon>
        <taxon>Cyanophyceae</taxon>
        <taxon>Desertifilales</taxon>
        <taxon>Desertifilaceae</taxon>
        <taxon>Desertifilum</taxon>
    </lineage>
</organism>
<feature type="domain" description="Penicillin-binding protein dimerisation" evidence="16">
    <location>
        <begin position="68"/>
        <end position="236"/>
    </location>
</feature>
<keyword evidence="8" id="KW-0378">Hydrolase</keyword>
<evidence type="ECO:0000256" key="13">
    <source>
        <dbReference type="ARBA" id="ARBA00023316"/>
    </source>
</evidence>
<protein>
    <submittedName>
        <fullName evidence="17">Penicillin-binding protein 2</fullName>
    </submittedName>
</protein>
<evidence type="ECO:0000256" key="8">
    <source>
        <dbReference type="ARBA" id="ARBA00022801"/>
    </source>
</evidence>
<accession>A0A1E5QKD5</accession>
<keyword evidence="9" id="KW-0133">Cell shape</keyword>
<dbReference type="InterPro" id="IPR005311">
    <property type="entry name" value="PBP_dimer"/>
</dbReference>
<keyword evidence="11 14" id="KW-1133">Transmembrane helix</keyword>
<dbReference type="GO" id="GO:0008658">
    <property type="term" value="F:penicillin binding"/>
    <property type="evidence" value="ECO:0007669"/>
    <property type="project" value="InterPro"/>
</dbReference>
<dbReference type="Gene3D" id="3.40.710.10">
    <property type="entry name" value="DD-peptidase/beta-lactamase superfamily"/>
    <property type="match status" value="1"/>
</dbReference>
<dbReference type="AlphaFoldDB" id="A0A1E5QKD5"/>
<sequence length="587" mass="63616">MANGLFFQTDTRPSEQPGIRFHRTLAVMLLISSVFIGYGYRLAQLQLVQGRYHRYRAELNRIRQIPVASERGNILDRKGRVLAANRLSRSVYLWPREQTPEQWQDSIPRLAALLNLPATEILEKLEQSGYRSALPIRIRRDLKSEEFVALEESMPMLPGVEVRAESNRDYPHGSLASHVLGYIGEATLDELKAKPEYPMGMVVGKMGIERFVNDQLEGVWGGRLVEVDALGQELRELGLRPSKAGSAVQLTLDLDLQKAAERALGNRRGAVVVLDVKTGGVLAMASGPTFDPNVFTRRVTDSEWEYLQSQENPFLNRALQGYPPGSTFKIVTSAAGMESGKFSPNSTLMTSAYITVGGIQFNEHSGSYGVIGFREALAYSSNTFFYQVGMQAGVSQVSKWAKNLGIGKTTDLSLLGLEGGNYGMVPTEEEKLVLFGEPWYAGDTVSMSIGQGLVLASPLELAVMTASIANGGMRVKPHLLASQTNTPATKPEPTGAAPETIKAIQSGLVAVVQQGTARRLNDGSIPLTAGKTGTSEVVGQPSHALYVAYGPAVNPEIAIAVVVENGGFGGVNAVPVAQEIFNTFFKK</sequence>
<dbReference type="SUPFAM" id="SSF56519">
    <property type="entry name" value="Penicillin binding protein dimerisation domain"/>
    <property type="match status" value="1"/>
</dbReference>
<proteinExistence type="inferred from homology"/>
<dbReference type="NCBIfam" id="TIGR03423">
    <property type="entry name" value="pbp2_mrdA"/>
    <property type="match status" value="1"/>
</dbReference>
<dbReference type="InterPro" id="IPR012338">
    <property type="entry name" value="Beta-lactam/transpept-like"/>
</dbReference>
<feature type="domain" description="Penicillin-binding protein transpeptidase" evidence="15">
    <location>
        <begin position="269"/>
        <end position="581"/>
    </location>
</feature>
<dbReference type="PANTHER" id="PTHR30627:SF2">
    <property type="entry name" value="PEPTIDOGLYCAN D,D-TRANSPEPTIDASE MRDA"/>
    <property type="match status" value="1"/>
</dbReference>
<comment type="caution">
    <text evidence="17">The sequence shown here is derived from an EMBL/GenBank/DDBJ whole genome shotgun (WGS) entry which is preliminary data.</text>
</comment>
<evidence type="ECO:0000256" key="14">
    <source>
        <dbReference type="SAM" id="Phobius"/>
    </source>
</evidence>
<dbReference type="GO" id="GO:0009252">
    <property type="term" value="P:peptidoglycan biosynthetic process"/>
    <property type="evidence" value="ECO:0007669"/>
    <property type="project" value="UniProtKB-KW"/>
</dbReference>
<keyword evidence="6" id="KW-0645">Protease</keyword>
<dbReference type="InterPro" id="IPR050515">
    <property type="entry name" value="Beta-lactam/transpept"/>
</dbReference>
<comment type="similarity">
    <text evidence="3">Belongs to the transpeptidase family.</text>
</comment>
<dbReference type="SUPFAM" id="SSF56601">
    <property type="entry name" value="beta-lactamase/transpeptidase-like"/>
    <property type="match status" value="1"/>
</dbReference>
<dbReference type="InterPro" id="IPR001460">
    <property type="entry name" value="PCN-bd_Tpept"/>
</dbReference>